<feature type="transmembrane region" description="Helical" evidence="5">
    <location>
        <begin position="356"/>
        <end position="377"/>
    </location>
</feature>
<evidence type="ECO:0008006" key="9">
    <source>
        <dbReference type="Google" id="ProtNLM"/>
    </source>
</evidence>
<dbReference type="GO" id="GO:0016020">
    <property type="term" value="C:membrane"/>
    <property type="evidence" value="ECO:0007669"/>
    <property type="project" value="UniProtKB-SubCell"/>
</dbReference>
<dbReference type="EMBL" id="KB308685">
    <property type="protein sequence ID" value="ELT97033.1"/>
    <property type="molecule type" value="Genomic_DNA"/>
</dbReference>
<evidence type="ECO:0000256" key="2">
    <source>
        <dbReference type="ARBA" id="ARBA00022692"/>
    </source>
</evidence>
<feature type="transmembrane region" description="Helical" evidence="5">
    <location>
        <begin position="300"/>
        <end position="322"/>
    </location>
</feature>
<comment type="subcellular location">
    <subcellularLocation>
        <location evidence="1">Membrane</location>
        <topology evidence="1">Multi-pass membrane protein</topology>
    </subcellularLocation>
</comment>
<feature type="transmembrane region" description="Helical" evidence="5">
    <location>
        <begin position="328"/>
        <end position="349"/>
    </location>
</feature>
<reference evidence="6 8" key="2">
    <citation type="journal article" date="2013" name="Nature">
        <title>Insights into bilaterian evolution from three spiralian genomes.</title>
        <authorList>
            <person name="Simakov O."/>
            <person name="Marletaz F."/>
            <person name="Cho S.J."/>
            <person name="Edsinger-Gonzales E."/>
            <person name="Havlak P."/>
            <person name="Hellsten U."/>
            <person name="Kuo D.H."/>
            <person name="Larsson T."/>
            <person name="Lv J."/>
            <person name="Arendt D."/>
            <person name="Savage R."/>
            <person name="Osoegawa K."/>
            <person name="de Jong P."/>
            <person name="Grimwood J."/>
            <person name="Chapman J.A."/>
            <person name="Shapiro H."/>
            <person name="Aerts A."/>
            <person name="Otillar R.P."/>
            <person name="Terry A.Y."/>
            <person name="Boore J.L."/>
            <person name="Grigoriev I.V."/>
            <person name="Lindberg D.R."/>
            <person name="Seaver E.C."/>
            <person name="Weisblat D.A."/>
            <person name="Putnam N.H."/>
            <person name="Rokhsar D.S."/>
        </authorList>
    </citation>
    <scope>NUCLEOTIDE SEQUENCE</scope>
    <source>
        <strain evidence="6 8">I ESC-2004</strain>
    </source>
</reference>
<dbReference type="Pfam" id="PF01925">
    <property type="entry name" value="TauE"/>
    <property type="match status" value="1"/>
</dbReference>
<accession>R7TT16</accession>
<dbReference type="EMBL" id="AMQN01011100">
    <property type="status" value="NOT_ANNOTATED_CDS"/>
    <property type="molecule type" value="Genomic_DNA"/>
</dbReference>
<evidence type="ECO:0000313" key="6">
    <source>
        <dbReference type="EMBL" id="ELT97033.1"/>
    </source>
</evidence>
<dbReference type="Proteomes" id="UP000014760">
    <property type="component" value="Unassembled WGS sequence"/>
</dbReference>
<feature type="transmembrane region" description="Helical" evidence="5">
    <location>
        <begin position="165"/>
        <end position="187"/>
    </location>
</feature>
<keyword evidence="8" id="KW-1185">Reference proteome</keyword>
<evidence type="ECO:0000256" key="5">
    <source>
        <dbReference type="SAM" id="Phobius"/>
    </source>
</evidence>
<reference evidence="8" key="1">
    <citation type="submission" date="2012-12" db="EMBL/GenBank/DDBJ databases">
        <authorList>
            <person name="Hellsten U."/>
            <person name="Grimwood J."/>
            <person name="Chapman J.A."/>
            <person name="Shapiro H."/>
            <person name="Aerts A."/>
            <person name="Otillar R.P."/>
            <person name="Terry A.Y."/>
            <person name="Boore J.L."/>
            <person name="Simakov O."/>
            <person name="Marletaz F."/>
            <person name="Cho S.-J."/>
            <person name="Edsinger-Gonzales E."/>
            <person name="Havlak P."/>
            <person name="Kuo D.-H."/>
            <person name="Larsson T."/>
            <person name="Lv J."/>
            <person name="Arendt D."/>
            <person name="Savage R."/>
            <person name="Osoegawa K."/>
            <person name="de Jong P."/>
            <person name="Lindberg D.R."/>
            <person name="Seaver E.C."/>
            <person name="Weisblat D.A."/>
            <person name="Putnam N.H."/>
            <person name="Grigoriev I.V."/>
            <person name="Rokhsar D.S."/>
        </authorList>
    </citation>
    <scope>NUCLEOTIDE SEQUENCE</scope>
    <source>
        <strain evidence="8">I ESC-2004</strain>
    </source>
</reference>
<dbReference type="PANTHER" id="PTHR31154">
    <property type="entry name" value="MEMBRANE TRANSPORTER PROTEIN"/>
    <property type="match status" value="1"/>
</dbReference>
<dbReference type="OMA" id="WQLIAVG"/>
<evidence type="ECO:0000256" key="4">
    <source>
        <dbReference type="ARBA" id="ARBA00023136"/>
    </source>
</evidence>
<keyword evidence="4 5" id="KW-0472">Membrane</keyword>
<feature type="transmembrane region" description="Helical" evidence="5">
    <location>
        <begin position="64"/>
        <end position="83"/>
    </location>
</feature>
<dbReference type="AlphaFoldDB" id="R7TT16"/>
<dbReference type="EnsemblMetazoa" id="CapteT215676">
    <property type="protein sequence ID" value="CapteP215676"/>
    <property type="gene ID" value="CapteG215676"/>
</dbReference>
<feature type="transmembrane region" description="Helical" evidence="5">
    <location>
        <begin position="95"/>
        <end position="119"/>
    </location>
</feature>
<feature type="transmembrane region" description="Helical" evidence="5">
    <location>
        <begin position="193"/>
        <end position="210"/>
    </location>
</feature>
<feature type="transmembrane region" description="Helical" evidence="5">
    <location>
        <begin position="139"/>
        <end position="158"/>
    </location>
</feature>
<evidence type="ECO:0000256" key="1">
    <source>
        <dbReference type="ARBA" id="ARBA00004141"/>
    </source>
</evidence>
<proteinExistence type="predicted"/>
<feature type="transmembrane region" description="Helical" evidence="5">
    <location>
        <begin position="269"/>
        <end position="288"/>
    </location>
</feature>
<dbReference type="HOGENOM" id="CLU_059445_1_0_1"/>
<evidence type="ECO:0000256" key="3">
    <source>
        <dbReference type="ARBA" id="ARBA00022989"/>
    </source>
</evidence>
<dbReference type="InterPro" id="IPR002781">
    <property type="entry name" value="TM_pro_TauE-like"/>
</dbReference>
<dbReference type="PANTHER" id="PTHR31154:SF4">
    <property type="entry name" value="MEMBRANE TRANSPORTER PROTEIN"/>
    <property type="match status" value="1"/>
</dbReference>
<keyword evidence="2 5" id="KW-0812">Transmembrane</keyword>
<sequence>MDGRFTIAKLMRKKSKTCRYGCLFWCRKYFWEGQDLQHKEQEKIVDLVVERPWYDGFFVRNRRLTAFVLPALLFHICWWAVMIKRDLWFYFEDNFFISITMIFGSMIAGMTSVGGGAVAFPAMTLAFQVAPSVARDFSLMIQSCGMSAAAFAIFFMGIRIDKLSLITCTISGAVGCVFGLHLVSPYITPPQKKMAFVSIFFAFAVVLTFVNKSHKRQTFERIPRLTIARGIILIFAGFSGGIFTSFSGSGLDICCFSILTLVFRISEKVATPTSVVLMAGNSLVGFFWRGVIIDGISDDAWQYFIVCVPVVVLGAPIGSVLGSHFHRIVQAALVMILDTAALIGAFAIIRPLTKELIILSVSIIVGGTIFFASIFVLGQKYMKYDRPEDKDPKKPVEIDVRAMLNSEVMCSNL</sequence>
<dbReference type="OrthoDB" id="5953433at2759"/>
<protein>
    <recommendedName>
        <fullName evidence="9">Membrane transporter protein</fullName>
    </recommendedName>
</protein>
<gene>
    <name evidence="6" type="ORF">CAPTEDRAFT_215676</name>
</gene>
<evidence type="ECO:0000313" key="8">
    <source>
        <dbReference type="Proteomes" id="UP000014760"/>
    </source>
</evidence>
<reference evidence="7" key="3">
    <citation type="submission" date="2015-06" db="UniProtKB">
        <authorList>
            <consortium name="EnsemblMetazoa"/>
        </authorList>
    </citation>
    <scope>IDENTIFICATION</scope>
</reference>
<evidence type="ECO:0000313" key="7">
    <source>
        <dbReference type="EnsemblMetazoa" id="CapteP215676"/>
    </source>
</evidence>
<feature type="transmembrane region" description="Helical" evidence="5">
    <location>
        <begin position="231"/>
        <end position="263"/>
    </location>
</feature>
<organism evidence="6">
    <name type="scientific">Capitella teleta</name>
    <name type="common">Polychaete worm</name>
    <dbReference type="NCBI Taxonomy" id="283909"/>
    <lineage>
        <taxon>Eukaryota</taxon>
        <taxon>Metazoa</taxon>
        <taxon>Spiralia</taxon>
        <taxon>Lophotrochozoa</taxon>
        <taxon>Annelida</taxon>
        <taxon>Polychaeta</taxon>
        <taxon>Sedentaria</taxon>
        <taxon>Scolecida</taxon>
        <taxon>Capitellidae</taxon>
        <taxon>Capitella</taxon>
    </lineage>
</organism>
<name>R7TT16_CAPTE</name>
<keyword evidence="3 5" id="KW-1133">Transmembrane helix</keyword>